<proteinExistence type="predicted"/>
<dbReference type="Proteomes" id="UP000027037">
    <property type="component" value="Unassembled WGS sequence"/>
</dbReference>
<gene>
    <name evidence="1" type="ORF">HY29_11990</name>
</gene>
<keyword evidence="2" id="KW-1185">Reference proteome</keyword>
<dbReference type="OrthoDB" id="7064503at2"/>
<dbReference type="Gene3D" id="2.115.10.20">
    <property type="entry name" value="Glycosyl hydrolase domain, family 43"/>
    <property type="match status" value="1"/>
</dbReference>
<dbReference type="SUPFAM" id="SSF75005">
    <property type="entry name" value="Arabinanase/levansucrase/invertase"/>
    <property type="match status" value="1"/>
</dbReference>
<comment type="caution">
    <text evidence="1">The sequence shown here is derived from an EMBL/GenBank/DDBJ whole genome shotgun (WGS) entry which is preliminary data.</text>
</comment>
<dbReference type="AlphaFoldDB" id="A0A062UCJ1"/>
<evidence type="ECO:0000313" key="1">
    <source>
        <dbReference type="EMBL" id="KCZ55438.1"/>
    </source>
</evidence>
<dbReference type="InterPro" id="IPR023296">
    <property type="entry name" value="Glyco_hydro_beta-prop_sf"/>
</dbReference>
<evidence type="ECO:0008006" key="3">
    <source>
        <dbReference type="Google" id="ProtNLM"/>
    </source>
</evidence>
<sequence length="374" mass="40857">MSTQKPTPVPPPSPLRFENGIAHPDLWLWDSWTTQLNGKTHLYSLALSRVDSAGHQVSEGERNNYPFHIRHFVSSDEGMTWADEGVFLEPKDVGDGAFARNVWSGSILARPEGAWVCGFTGVREVNALTPFLQTICLASSENGAHLDTLPESPLSCPQRDYDEIRAAGYYLPEKDKIGAHDGEEGGPILAWRDPFILEGEQGKLEVFWSAKVSPARGAVAHATVVQTGSDFRIETLHPPMTLPDDEAFTQAEVPKVYQDAKSGAYYLIISACDRLSETQPADEVTKMLRLYKAPSLRGPWVSAFPGQDSVIPGTENLFGASIMSTDFDAGILRLIAPYTEYASADLQLTFPLPVDIQLPQQSADIAVAANAEAN</sequence>
<dbReference type="eggNOG" id="COG1621">
    <property type="taxonomic scope" value="Bacteria"/>
</dbReference>
<dbReference type="PATRIC" id="fig|1280946.3.peg.1189"/>
<dbReference type="STRING" id="1280946.HY29_11990"/>
<dbReference type="EMBL" id="AWFF01000030">
    <property type="protein sequence ID" value="KCZ55438.1"/>
    <property type="molecule type" value="Genomic_DNA"/>
</dbReference>
<accession>A0A062UCJ1</accession>
<name>A0A062UCJ1_9PROT</name>
<reference evidence="1 2" key="1">
    <citation type="journal article" date="2014" name="Antonie Van Leeuwenhoek">
        <title>Hyphomonas beringensis sp. nov. and Hyphomonas chukchiensis sp. nov., isolated from surface seawater of the Bering Sea and Chukchi Sea.</title>
        <authorList>
            <person name="Li C."/>
            <person name="Lai Q."/>
            <person name="Li G."/>
            <person name="Dong C."/>
            <person name="Wang J."/>
            <person name="Liao Y."/>
            <person name="Shao Z."/>
        </authorList>
    </citation>
    <scope>NUCLEOTIDE SEQUENCE [LARGE SCALE GENOMIC DNA]</scope>
    <source>
        <strain evidence="1 2">25B14_1</strain>
    </source>
</reference>
<protein>
    <recommendedName>
        <fullName evidence="3">Glycosyl hydrolase family 32 N-terminal domain-containing protein</fullName>
    </recommendedName>
</protein>
<organism evidence="1 2">
    <name type="scientific">Hyphomonas beringensis</name>
    <dbReference type="NCBI Taxonomy" id="1280946"/>
    <lineage>
        <taxon>Bacteria</taxon>
        <taxon>Pseudomonadati</taxon>
        <taxon>Pseudomonadota</taxon>
        <taxon>Alphaproteobacteria</taxon>
        <taxon>Hyphomonadales</taxon>
        <taxon>Hyphomonadaceae</taxon>
        <taxon>Hyphomonas</taxon>
    </lineage>
</organism>
<evidence type="ECO:0000313" key="2">
    <source>
        <dbReference type="Proteomes" id="UP000027037"/>
    </source>
</evidence>
<dbReference type="RefSeq" id="WP_034794080.1">
    <property type="nucleotide sequence ID" value="NZ_AWFF01000030.1"/>
</dbReference>